<comment type="caution">
    <text evidence="4">The sequence shown here is derived from an EMBL/GenBank/DDBJ whole genome shotgun (WGS) entry which is preliminary data.</text>
</comment>
<evidence type="ECO:0000259" key="3">
    <source>
        <dbReference type="Pfam" id="PF09851"/>
    </source>
</evidence>
<evidence type="ECO:0000256" key="1">
    <source>
        <dbReference type="SAM" id="MobiDB-lite"/>
    </source>
</evidence>
<protein>
    <submittedName>
        <fullName evidence="4">SHOCT domain-containing protein</fullName>
    </submittedName>
</protein>
<sequence length="98" mass="10728">MTYWNGHGMNGWGFGFMTVGMVLFWALLVLGIVVLVRHLGRTGPPPPGPPAPPPADPGRPRTDPEQLLAERFARGEIDAEEYRHRLETLRTAGRPGSG</sequence>
<keyword evidence="2" id="KW-0472">Membrane</keyword>
<feature type="region of interest" description="Disordered" evidence="1">
    <location>
        <begin position="40"/>
        <end position="64"/>
    </location>
</feature>
<dbReference type="Pfam" id="PF09851">
    <property type="entry name" value="SHOCT"/>
    <property type="match status" value="1"/>
</dbReference>
<keyword evidence="5" id="KW-1185">Reference proteome</keyword>
<dbReference type="RefSeq" id="WP_344624810.1">
    <property type="nucleotide sequence ID" value="NZ_BAAALD010000034.1"/>
</dbReference>
<gene>
    <name evidence="4" type="ORF">GCM10009663_37780</name>
</gene>
<evidence type="ECO:0000256" key="2">
    <source>
        <dbReference type="SAM" id="Phobius"/>
    </source>
</evidence>
<dbReference type="EMBL" id="BAAALD010000034">
    <property type="protein sequence ID" value="GAA1090490.1"/>
    <property type="molecule type" value="Genomic_DNA"/>
</dbReference>
<evidence type="ECO:0000313" key="5">
    <source>
        <dbReference type="Proteomes" id="UP001499987"/>
    </source>
</evidence>
<accession>A0ABP4E682</accession>
<proteinExistence type="predicted"/>
<evidence type="ECO:0000313" key="4">
    <source>
        <dbReference type="EMBL" id="GAA1090490.1"/>
    </source>
</evidence>
<feature type="transmembrane region" description="Helical" evidence="2">
    <location>
        <begin position="12"/>
        <end position="36"/>
    </location>
</feature>
<keyword evidence="2" id="KW-0812">Transmembrane</keyword>
<feature type="domain" description="SHOCT" evidence="3">
    <location>
        <begin position="63"/>
        <end position="89"/>
    </location>
</feature>
<dbReference type="InterPro" id="IPR018649">
    <property type="entry name" value="SHOCT"/>
</dbReference>
<keyword evidence="2" id="KW-1133">Transmembrane helix</keyword>
<dbReference type="Proteomes" id="UP001499987">
    <property type="component" value="Unassembled WGS sequence"/>
</dbReference>
<feature type="compositionally biased region" description="Pro residues" evidence="1">
    <location>
        <begin position="43"/>
        <end position="57"/>
    </location>
</feature>
<name>A0ABP4E682_9ACTN</name>
<reference evidence="5" key="1">
    <citation type="journal article" date="2019" name="Int. J. Syst. Evol. Microbiol.">
        <title>The Global Catalogue of Microorganisms (GCM) 10K type strain sequencing project: providing services to taxonomists for standard genome sequencing and annotation.</title>
        <authorList>
            <consortium name="The Broad Institute Genomics Platform"/>
            <consortium name="The Broad Institute Genome Sequencing Center for Infectious Disease"/>
            <person name="Wu L."/>
            <person name="Ma J."/>
        </authorList>
    </citation>
    <scope>NUCLEOTIDE SEQUENCE [LARGE SCALE GENOMIC DNA]</scope>
    <source>
        <strain evidence="5">JCM 13002</strain>
    </source>
</reference>
<organism evidence="4 5">
    <name type="scientific">Kitasatospora arboriphila</name>
    <dbReference type="NCBI Taxonomy" id="258052"/>
    <lineage>
        <taxon>Bacteria</taxon>
        <taxon>Bacillati</taxon>
        <taxon>Actinomycetota</taxon>
        <taxon>Actinomycetes</taxon>
        <taxon>Kitasatosporales</taxon>
        <taxon>Streptomycetaceae</taxon>
        <taxon>Kitasatospora</taxon>
    </lineage>
</organism>